<proteinExistence type="predicted"/>
<evidence type="ECO:0000313" key="1">
    <source>
        <dbReference type="EMBL" id="MUH34506.1"/>
    </source>
</evidence>
<evidence type="ECO:0008006" key="3">
    <source>
        <dbReference type="Google" id="ProtNLM"/>
    </source>
</evidence>
<sequence>MLNEMGYTVKGNLRACLYLDLYETLDKVQVNIYKVTSDIKVAHDYKNELHVLSKAAIEYKSKNLLGTGYTDSEGNFLIDICDSYKEGEIEIDLVIKDKQPSKQKFKPIHFTAKRLMPVWRSNNETKEYSWNYSFSLQFWSQVRKQFDIWTIVGSVKSIEDRKIPVEGVLVSAMDVDWIKDDFLGSALSDSKGRFRIDYKSIDYKQTYLSPLISIETPISSIPGPGVYFKISTSEGILLYEENRAMGKTQERKNISRCFNIDLYI</sequence>
<evidence type="ECO:0000313" key="2">
    <source>
        <dbReference type="Proteomes" id="UP000540519"/>
    </source>
</evidence>
<dbReference type="EMBL" id="RCNR01000002">
    <property type="protein sequence ID" value="MUH34506.1"/>
    <property type="molecule type" value="Genomic_DNA"/>
</dbReference>
<dbReference type="Proteomes" id="UP000540519">
    <property type="component" value="Unassembled WGS sequence"/>
</dbReference>
<gene>
    <name evidence="1" type="ORF">D9O36_01515</name>
</gene>
<protein>
    <recommendedName>
        <fullName evidence="3">Carboxypeptidase regulatory-like domain-containing protein</fullName>
    </recommendedName>
</protein>
<reference evidence="1 2" key="1">
    <citation type="journal article" date="2019" name="Mar. Drugs">
        <title>Comparative Genomics and CAZyme Genome Repertoires of Marine Zobellia amurskyensis KMM 3526(T) and Zobellia laminariae KMM 3676(T).</title>
        <authorList>
            <person name="Chernysheva N."/>
            <person name="Bystritskaya E."/>
            <person name="Stenkova A."/>
            <person name="Golovkin I."/>
            <person name="Nedashkovskaya O."/>
            <person name="Isaeva M."/>
        </authorList>
    </citation>
    <scope>NUCLEOTIDE SEQUENCE [LARGE SCALE GENOMIC DNA]</scope>
    <source>
        <strain evidence="1 2">KMM 3526</strain>
    </source>
</reference>
<keyword evidence="2" id="KW-1185">Reference proteome</keyword>
<comment type="caution">
    <text evidence="1">The sequence shown here is derived from an EMBL/GenBank/DDBJ whole genome shotgun (WGS) entry which is preliminary data.</text>
</comment>
<dbReference type="AlphaFoldDB" id="A0A7X3D0L1"/>
<name>A0A7X3D0L1_9FLAO</name>
<organism evidence="1 2">
    <name type="scientific">Zobellia amurskyensis</name>
    <dbReference type="NCBI Taxonomy" id="248905"/>
    <lineage>
        <taxon>Bacteria</taxon>
        <taxon>Pseudomonadati</taxon>
        <taxon>Bacteroidota</taxon>
        <taxon>Flavobacteriia</taxon>
        <taxon>Flavobacteriales</taxon>
        <taxon>Flavobacteriaceae</taxon>
        <taxon>Zobellia</taxon>
    </lineage>
</organism>
<accession>A0A7X3D0L1</accession>